<dbReference type="Pfam" id="PF20398">
    <property type="entry name" value="DUF6691"/>
    <property type="match status" value="1"/>
</dbReference>
<dbReference type="RefSeq" id="WP_155708912.1">
    <property type="nucleotide sequence ID" value="NZ_BMWU01000009.1"/>
</dbReference>
<evidence type="ECO:0000313" key="2">
    <source>
        <dbReference type="EMBL" id="MUI13045.1"/>
    </source>
</evidence>
<reference evidence="2 3" key="1">
    <citation type="submission" date="2019-11" db="EMBL/GenBank/DDBJ databases">
        <title>Draft Genome Sequences of Six Type Strains of the Genus Massilia.</title>
        <authorList>
            <person name="Miess H."/>
            <person name="Frediansyah A."/>
            <person name="Goeker M."/>
            <person name="Gross H."/>
        </authorList>
    </citation>
    <scope>NUCLEOTIDE SEQUENCE [LARGE SCALE GENOMIC DNA]</scope>
    <source>
        <strain evidence="2 3">DSM 17513</strain>
    </source>
</reference>
<feature type="transmembrane region" description="Helical" evidence="1">
    <location>
        <begin position="48"/>
        <end position="69"/>
    </location>
</feature>
<dbReference type="Proteomes" id="UP000431684">
    <property type="component" value="Unassembled WGS sequence"/>
</dbReference>
<dbReference type="OrthoDB" id="9790409at2"/>
<protein>
    <submittedName>
        <fullName evidence="2">YeeE/YedE family protein</fullName>
    </submittedName>
</protein>
<organism evidence="2 3">
    <name type="scientific">Pseudoduganella dura</name>
    <dbReference type="NCBI Taxonomy" id="321982"/>
    <lineage>
        <taxon>Bacteria</taxon>
        <taxon>Pseudomonadati</taxon>
        <taxon>Pseudomonadota</taxon>
        <taxon>Betaproteobacteria</taxon>
        <taxon>Burkholderiales</taxon>
        <taxon>Oxalobacteraceae</taxon>
        <taxon>Telluria group</taxon>
        <taxon>Pseudoduganella</taxon>
    </lineage>
</organism>
<dbReference type="EMBL" id="WNWM01000002">
    <property type="protein sequence ID" value="MUI13045.1"/>
    <property type="molecule type" value="Genomic_DNA"/>
</dbReference>
<feature type="transmembrane region" description="Helical" evidence="1">
    <location>
        <begin position="90"/>
        <end position="108"/>
    </location>
</feature>
<proteinExistence type="predicted"/>
<keyword evidence="1" id="KW-0472">Membrane</keyword>
<evidence type="ECO:0000256" key="1">
    <source>
        <dbReference type="SAM" id="Phobius"/>
    </source>
</evidence>
<gene>
    <name evidence="2" type="ORF">GJV26_11315</name>
</gene>
<comment type="caution">
    <text evidence="2">The sequence shown here is derived from an EMBL/GenBank/DDBJ whole genome shotgun (WGS) entry which is preliminary data.</text>
</comment>
<evidence type="ECO:0000313" key="3">
    <source>
        <dbReference type="Proteomes" id="UP000431684"/>
    </source>
</evidence>
<keyword evidence="1" id="KW-0812">Transmembrane</keyword>
<accession>A0A6I3XMT0</accession>
<feature type="transmembrane region" description="Helical" evidence="1">
    <location>
        <begin position="114"/>
        <end position="138"/>
    </location>
</feature>
<name>A0A6I3XMT0_9BURK</name>
<dbReference type="InterPro" id="IPR046513">
    <property type="entry name" value="DUF6691"/>
</dbReference>
<keyword evidence="3" id="KW-1185">Reference proteome</keyword>
<dbReference type="AlphaFoldDB" id="A0A6I3XMT0"/>
<sequence length="154" mass="15626">MGTRTSFVATLLAALAAGLLFGVGLILSGMTEPAKVAAFLDLAGSWDPSLLCVMLGAIAVAAPAFRIAARRKAAITGAPMQLPRSRRIDRPLVVGSLAFGVGWGIAGYCPGPALASLSIGGAAPWLFVPAMVAGMAVFELAEWMRASVSAKSPG</sequence>
<keyword evidence="1" id="KW-1133">Transmembrane helix</keyword>